<comment type="caution">
    <text evidence="1">The sequence shown here is derived from an EMBL/GenBank/DDBJ whole genome shotgun (WGS) entry which is preliminary data.</text>
</comment>
<dbReference type="AlphaFoldDB" id="A0A6S7FYG0"/>
<organism evidence="1 2">
    <name type="scientific">Paramuricea clavata</name>
    <name type="common">Red gorgonian</name>
    <name type="synonym">Violescent sea-whip</name>
    <dbReference type="NCBI Taxonomy" id="317549"/>
    <lineage>
        <taxon>Eukaryota</taxon>
        <taxon>Metazoa</taxon>
        <taxon>Cnidaria</taxon>
        <taxon>Anthozoa</taxon>
        <taxon>Octocorallia</taxon>
        <taxon>Malacalcyonacea</taxon>
        <taxon>Plexauridae</taxon>
        <taxon>Paramuricea</taxon>
    </lineage>
</organism>
<evidence type="ECO:0000313" key="2">
    <source>
        <dbReference type="Proteomes" id="UP001152795"/>
    </source>
</evidence>
<dbReference type="EMBL" id="CACRXK020000363">
    <property type="protein sequence ID" value="CAB3981222.1"/>
    <property type="molecule type" value="Genomic_DNA"/>
</dbReference>
<gene>
    <name evidence="1" type="ORF">PACLA_8A069354</name>
</gene>
<dbReference type="SUPFAM" id="SSF53098">
    <property type="entry name" value="Ribonuclease H-like"/>
    <property type="match status" value="1"/>
</dbReference>
<sequence length="161" mass="18566">MSGKFAGIAELLKSQQFHWLIYIHCTAHCLNLMVNDLIKDSNLAVDIMKTLNSLYSFLDIPKVRLAYEAVHQELFPKSQIKHLVQQIEIRWGCKFEAIDLMTDKPQVILATLVKVAKSPDVRDSKHVEQVSVFYHKLISGKYIIALITLRAYLVEMFYLSK</sequence>
<dbReference type="InterPro" id="IPR012337">
    <property type="entry name" value="RNaseH-like_sf"/>
</dbReference>
<evidence type="ECO:0000313" key="1">
    <source>
        <dbReference type="EMBL" id="CAB3981222.1"/>
    </source>
</evidence>
<reference evidence="1" key="1">
    <citation type="submission" date="2020-04" db="EMBL/GenBank/DDBJ databases">
        <authorList>
            <person name="Alioto T."/>
            <person name="Alioto T."/>
            <person name="Gomez Garrido J."/>
        </authorList>
    </citation>
    <scope>NUCLEOTIDE SEQUENCE</scope>
    <source>
        <strain evidence="1">A484AB</strain>
    </source>
</reference>
<protein>
    <submittedName>
        <fullName evidence="1">Zinc finger MYM-type 1-like</fullName>
    </submittedName>
</protein>
<proteinExistence type="predicted"/>
<accession>A0A6S7FYG0</accession>
<keyword evidence="2" id="KW-1185">Reference proteome</keyword>
<name>A0A6S7FYG0_PARCT</name>
<dbReference type="Proteomes" id="UP001152795">
    <property type="component" value="Unassembled WGS sequence"/>
</dbReference>